<evidence type="ECO:0000259" key="1">
    <source>
        <dbReference type="Pfam" id="PF03354"/>
    </source>
</evidence>
<dbReference type="GO" id="GO:0004519">
    <property type="term" value="F:endonuclease activity"/>
    <property type="evidence" value="ECO:0007669"/>
    <property type="project" value="InterPro"/>
</dbReference>
<organism evidence="3 4">
    <name type="scientific">Methylopila jiangsuensis</name>
    <dbReference type="NCBI Taxonomy" id="586230"/>
    <lineage>
        <taxon>Bacteria</taxon>
        <taxon>Pseudomonadati</taxon>
        <taxon>Pseudomonadota</taxon>
        <taxon>Alphaproteobacteria</taxon>
        <taxon>Hyphomicrobiales</taxon>
        <taxon>Methylopilaceae</taxon>
        <taxon>Methylopila</taxon>
    </lineage>
</organism>
<comment type="caution">
    <text evidence="3">The sequence shown here is derived from an EMBL/GenBank/DDBJ whole genome shotgun (WGS) entry which is preliminary data.</text>
</comment>
<dbReference type="RefSeq" id="WP_271205849.1">
    <property type="nucleotide sequence ID" value="NZ_BSFK01000016.1"/>
</dbReference>
<protein>
    <submittedName>
        <fullName evidence="3">Terminase</fullName>
    </submittedName>
</protein>
<dbReference type="PANTHER" id="PTHR41287:SF1">
    <property type="entry name" value="PROTEIN YMFN"/>
    <property type="match status" value="1"/>
</dbReference>
<dbReference type="InterPro" id="IPR046461">
    <property type="entry name" value="TerL_ATPase"/>
</dbReference>
<dbReference type="InterPro" id="IPR027417">
    <property type="entry name" value="P-loop_NTPase"/>
</dbReference>
<dbReference type="Proteomes" id="UP001143364">
    <property type="component" value="Unassembled WGS sequence"/>
</dbReference>
<evidence type="ECO:0000259" key="2">
    <source>
        <dbReference type="Pfam" id="PF20441"/>
    </source>
</evidence>
<dbReference type="Gene3D" id="3.40.50.300">
    <property type="entry name" value="P-loop containing nucleotide triphosphate hydrolases"/>
    <property type="match status" value="1"/>
</dbReference>
<sequence>MEWTTACPDWRGRIVERRSIIPAPLFPDEAEAALEVFRGLRIVDAPGKPTFGEACEEWVFEFVAAIFGAYDAGRAKRMIREFFLLISKKNSKSTIAAGIMVTALIRNWRHSAELLILAPTIEVANNAFHPARDMIREDPELDFTQGGFLHIQEHTRTITHKTTGATLKVVAADSDTVSGKKAAFVLIDELWIFGKRPKADAMLREATGGQVARPEGFVIILSTQSDEEPAGVFKAKLDYYREVRDGKRKDPRSLPVLYEFPKEMVEAGAYNDPENFYVTNPNIGRSVDLEWLIDEHEKVQGATDGALQVFLAKHLNVEIGLRLAANRWPGAEYWERRAAGELTDLKELLARCEVITIGIDGGGLDDLFGLCVLGREKGTKRWLAWSRAWAHSGVLKRRPLIASKLRDLEREGTLRIVGDSLEDLTEIVGIVKAVLDAGLLGGVGVDPAGLGEFVDEMDAIEVTQDAGLLMGVPQGIRLMDAMKTAERKLANGTLLHGGTLLMNWCVGNVKVEPMATAIRATKRTAGDAKIDPAIALFNAVFVMQTNPEPVNLRSVYEDRGILTA</sequence>
<dbReference type="EMBL" id="BSFK01000016">
    <property type="protein sequence ID" value="GLK78029.1"/>
    <property type="molecule type" value="Genomic_DNA"/>
</dbReference>
<reference evidence="3" key="1">
    <citation type="journal article" date="2014" name="Int. J. Syst. Evol. Microbiol.">
        <title>Complete genome sequence of Corynebacterium casei LMG S-19264T (=DSM 44701T), isolated from a smear-ripened cheese.</title>
        <authorList>
            <consortium name="US DOE Joint Genome Institute (JGI-PGF)"/>
            <person name="Walter F."/>
            <person name="Albersmeier A."/>
            <person name="Kalinowski J."/>
            <person name="Ruckert C."/>
        </authorList>
    </citation>
    <scope>NUCLEOTIDE SEQUENCE</scope>
    <source>
        <strain evidence="3">VKM B-2555</strain>
    </source>
</reference>
<evidence type="ECO:0000313" key="4">
    <source>
        <dbReference type="Proteomes" id="UP001143364"/>
    </source>
</evidence>
<dbReference type="InterPro" id="IPR046462">
    <property type="entry name" value="TerL_nuclease"/>
</dbReference>
<keyword evidence="4" id="KW-1185">Reference proteome</keyword>
<feature type="domain" description="Terminase large subunit-like endonuclease" evidence="2">
    <location>
        <begin position="260"/>
        <end position="541"/>
    </location>
</feature>
<dbReference type="Pfam" id="PF20441">
    <property type="entry name" value="TerL_nuclease"/>
    <property type="match status" value="1"/>
</dbReference>
<proteinExistence type="predicted"/>
<dbReference type="Pfam" id="PF03354">
    <property type="entry name" value="TerL_ATPase"/>
    <property type="match status" value="1"/>
</dbReference>
<gene>
    <name evidence="3" type="ORF">GCM10008171_32830</name>
</gene>
<dbReference type="PANTHER" id="PTHR41287">
    <property type="match status" value="1"/>
</dbReference>
<dbReference type="AlphaFoldDB" id="A0A9W6JKY3"/>
<name>A0A9W6JKY3_9HYPH</name>
<evidence type="ECO:0000313" key="3">
    <source>
        <dbReference type="EMBL" id="GLK78029.1"/>
    </source>
</evidence>
<accession>A0A9W6JKY3</accession>
<reference evidence="3" key="2">
    <citation type="submission" date="2023-01" db="EMBL/GenBank/DDBJ databases">
        <authorList>
            <person name="Sun Q."/>
            <person name="Evtushenko L."/>
        </authorList>
    </citation>
    <scope>NUCLEOTIDE SEQUENCE</scope>
    <source>
        <strain evidence="3">VKM B-2555</strain>
    </source>
</reference>
<feature type="domain" description="Terminase large subunit-like ATPase" evidence="1">
    <location>
        <begin position="63"/>
        <end position="199"/>
    </location>
</feature>
<dbReference type="InterPro" id="IPR005021">
    <property type="entry name" value="Terminase_largesu-like"/>
</dbReference>